<feature type="region of interest" description="Disordered" evidence="1">
    <location>
        <begin position="1"/>
        <end position="72"/>
    </location>
</feature>
<protein>
    <submittedName>
        <fullName evidence="2">La ribonucleoprotein 6, translational regulator</fullName>
    </submittedName>
</protein>
<dbReference type="GeneID" id="108317544"/>
<dbReference type="AlphaFoldDB" id="A0A2K5S8W4"/>
<reference evidence="2" key="2">
    <citation type="submission" date="2025-09" db="UniProtKB">
        <authorList>
            <consortium name="Ensembl"/>
        </authorList>
    </citation>
    <scope>IDENTIFICATION</scope>
</reference>
<dbReference type="GeneTree" id="ENSGT00940000159103"/>
<reference evidence="2" key="1">
    <citation type="submission" date="2025-08" db="UniProtKB">
        <authorList>
            <consortium name="Ensembl"/>
        </authorList>
    </citation>
    <scope>IDENTIFICATION</scope>
</reference>
<evidence type="ECO:0000313" key="2">
    <source>
        <dbReference type="Ensembl" id="ENSCCAP00000036832.1"/>
    </source>
</evidence>
<feature type="compositionally biased region" description="Acidic residues" evidence="1">
    <location>
        <begin position="26"/>
        <end position="37"/>
    </location>
</feature>
<dbReference type="CTD" id="55323"/>
<accession>A0A2K5S8W4</accession>
<proteinExistence type="predicted"/>
<dbReference type="RefSeq" id="XP_017403644.1">
    <property type="nucleotide sequence ID" value="XM_017548155.2"/>
</dbReference>
<dbReference type="Ensembl" id="ENSCCAT00000054619.1">
    <property type="protein sequence ID" value="ENSCCAP00000036832.1"/>
    <property type="gene ID" value="ENSCCAG00000036320.1"/>
</dbReference>
<organism evidence="2 3">
    <name type="scientific">Cebus imitator</name>
    <name type="common">Panamanian white-faced capuchin</name>
    <name type="synonym">Cebus capucinus imitator</name>
    <dbReference type="NCBI Taxonomy" id="2715852"/>
    <lineage>
        <taxon>Eukaryota</taxon>
        <taxon>Metazoa</taxon>
        <taxon>Chordata</taxon>
        <taxon>Craniata</taxon>
        <taxon>Vertebrata</taxon>
        <taxon>Euteleostomi</taxon>
        <taxon>Mammalia</taxon>
        <taxon>Eutheria</taxon>
        <taxon>Euarchontoglires</taxon>
        <taxon>Primates</taxon>
        <taxon>Haplorrhini</taxon>
        <taxon>Platyrrhini</taxon>
        <taxon>Cebidae</taxon>
        <taxon>Cebinae</taxon>
        <taxon>Cebus</taxon>
    </lineage>
</organism>
<name>A0A2K5S8W4_CEBIM</name>
<sequence>MAQSGGEARPGPETAVQIRVAIQAAEDVDELEDEEEGAETRGAGDPARYLSPGWGSASEEEPSRGHRNRSSVNSGTMLASFALVSSAPSPASSTWPYLLTECVSLSSHSLRGVEKFVFLLP</sequence>
<evidence type="ECO:0000256" key="1">
    <source>
        <dbReference type="SAM" id="MobiDB-lite"/>
    </source>
</evidence>
<evidence type="ECO:0000313" key="3">
    <source>
        <dbReference type="Proteomes" id="UP000233040"/>
    </source>
</evidence>
<gene>
    <name evidence="2" type="primary">LARP6</name>
</gene>
<dbReference type="Proteomes" id="UP000233040">
    <property type="component" value="Unassembled WGS sequence"/>
</dbReference>
<keyword evidence="3" id="KW-1185">Reference proteome</keyword>